<reference evidence="1 2" key="1">
    <citation type="submission" date="2023-01" db="EMBL/GenBank/DDBJ databases">
        <authorList>
            <person name="Whitehead M."/>
        </authorList>
    </citation>
    <scope>NUCLEOTIDE SEQUENCE [LARGE SCALE GENOMIC DNA]</scope>
</reference>
<dbReference type="Proteomes" id="UP001160148">
    <property type="component" value="Unassembled WGS sequence"/>
</dbReference>
<evidence type="ECO:0000313" key="1">
    <source>
        <dbReference type="EMBL" id="CAI6346656.1"/>
    </source>
</evidence>
<name>A0AAV0VR04_9HEMI</name>
<evidence type="ECO:0000313" key="2">
    <source>
        <dbReference type="Proteomes" id="UP001160148"/>
    </source>
</evidence>
<gene>
    <name evidence="1" type="ORF">MEUPH1_LOCUS3541</name>
</gene>
<accession>A0AAV0VR04</accession>
<sequence length="128" mass="14762">MPRSERYDHVLSEEFDDYEDRRRCPSFRSTLRHGSRARCPPVRSTLTKAEVCLIVLIAAGVLWLVYDPGYDITINGGRLNSECAPKAKNLKKLQKPPLLKRLWRLVRPSTSMSCRKICKKNVDAHDNH</sequence>
<keyword evidence="2" id="KW-1185">Reference proteome</keyword>
<proteinExistence type="predicted"/>
<comment type="caution">
    <text evidence="1">The sequence shown here is derived from an EMBL/GenBank/DDBJ whole genome shotgun (WGS) entry which is preliminary data.</text>
</comment>
<dbReference type="AlphaFoldDB" id="A0AAV0VR04"/>
<organism evidence="1 2">
    <name type="scientific">Macrosiphum euphorbiae</name>
    <name type="common">potato aphid</name>
    <dbReference type="NCBI Taxonomy" id="13131"/>
    <lineage>
        <taxon>Eukaryota</taxon>
        <taxon>Metazoa</taxon>
        <taxon>Ecdysozoa</taxon>
        <taxon>Arthropoda</taxon>
        <taxon>Hexapoda</taxon>
        <taxon>Insecta</taxon>
        <taxon>Pterygota</taxon>
        <taxon>Neoptera</taxon>
        <taxon>Paraneoptera</taxon>
        <taxon>Hemiptera</taxon>
        <taxon>Sternorrhyncha</taxon>
        <taxon>Aphidomorpha</taxon>
        <taxon>Aphidoidea</taxon>
        <taxon>Aphididae</taxon>
        <taxon>Macrosiphini</taxon>
        <taxon>Macrosiphum</taxon>
    </lineage>
</organism>
<dbReference type="EMBL" id="CARXXK010000001">
    <property type="protein sequence ID" value="CAI6346656.1"/>
    <property type="molecule type" value="Genomic_DNA"/>
</dbReference>
<protein>
    <submittedName>
        <fullName evidence="1">Uncharacterized protein</fullName>
    </submittedName>
</protein>